<proteinExistence type="predicted"/>
<protein>
    <submittedName>
        <fullName evidence="1">Uncharacterized protein</fullName>
    </submittedName>
</protein>
<evidence type="ECO:0000313" key="1">
    <source>
        <dbReference type="EMBL" id="KAJ8629262.1"/>
    </source>
</evidence>
<sequence>MFEEFKHAMFKEFKMTDYRLMSFFLGIEVKQQQDGISISQKKYAKKLLEKFRMSNCNLVSTPVATGLRLTKEGEGIDINPTLFKSLIGSLRYLTITRPDIVYGVGLLSRYMERPKESHWVAAKRILRYIKGTMDLGLFYGYGKEAKLYGHSDSDWGGDQDERKSTTGYVFYLGPTAFTWASKKQSIVALSSCEAEYVAASAAVCEAIWLRNLLEEFDHPQDESTTIHVDNKSAIELAKNPIQHGISAIELAKNPIQHGISSTAVEVDSFPT</sequence>
<reference evidence="1 2" key="1">
    <citation type="journal article" date="2022" name="Hortic Res">
        <title>A haplotype resolved chromosomal level avocado genome allows analysis of novel avocado genes.</title>
        <authorList>
            <person name="Nath O."/>
            <person name="Fletcher S.J."/>
            <person name="Hayward A."/>
            <person name="Shaw L.M."/>
            <person name="Masouleh A.K."/>
            <person name="Furtado A."/>
            <person name="Henry R.J."/>
            <person name="Mitter N."/>
        </authorList>
    </citation>
    <scope>NUCLEOTIDE SEQUENCE [LARGE SCALE GENOMIC DNA]</scope>
    <source>
        <strain evidence="2">cv. Hass</strain>
    </source>
</reference>
<evidence type="ECO:0000313" key="2">
    <source>
        <dbReference type="Proteomes" id="UP001234297"/>
    </source>
</evidence>
<keyword evidence="2" id="KW-1185">Reference proteome</keyword>
<comment type="caution">
    <text evidence="1">The sequence shown here is derived from an EMBL/GenBank/DDBJ whole genome shotgun (WGS) entry which is preliminary data.</text>
</comment>
<dbReference type="Proteomes" id="UP001234297">
    <property type="component" value="Chromosome 7"/>
</dbReference>
<dbReference type="EMBL" id="CM056815">
    <property type="protein sequence ID" value="KAJ8629262.1"/>
    <property type="molecule type" value="Genomic_DNA"/>
</dbReference>
<accession>A0ACC2L716</accession>
<name>A0ACC2L716_PERAE</name>
<gene>
    <name evidence="1" type="ORF">MRB53_022585</name>
</gene>
<organism evidence="1 2">
    <name type="scientific">Persea americana</name>
    <name type="common">Avocado</name>
    <dbReference type="NCBI Taxonomy" id="3435"/>
    <lineage>
        <taxon>Eukaryota</taxon>
        <taxon>Viridiplantae</taxon>
        <taxon>Streptophyta</taxon>
        <taxon>Embryophyta</taxon>
        <taxon>Tracheophyta</taxon>
        <taxon>Spermatophyta</taxon>
        <taxon>Magnoliopsida</taxon>
        <taxon>Magnoliidae</taxon>
        <taxon>Laurales</taxon>
        <taxon>Lauraceae</taxon>
        <taxon>Persea</taxon>
    </lineage>
</organism>